<evidence type="ECO:0000256" key="10">
    <source>
        <dbReference type="ARBA" id="ARBA00023270"/>
    </source>
</evidence>
<dbReference type="Pfam" id="PF00701">
    <property type="entry name" value="DHDPS"/>
    <property type="match status" value="1"/>
</dbReference>
<accession>G5HAY4</accession>
<dbReference type="PANTHER" id="PTHR12128:SF66">
    <property type="entry name" value="4-HYDROXY-2-OXOGLUTARATE ALDOLASE, MITOCHONDRIAL"/>
    <property type="match status" value="1"/>
</dbReference>
<dbReference type="CDD" id="cd00950">
    <property type="entry name" value="DHDPS"/>
    <property type="match status" value="1"/>
</dbReference>
<keyword evidence="5 12" id="KW-0963">Cytoplasm</keyword>
<evidence type="ECO:0000256" key="2">
    <source>
        <dbReference type="ARBA" id="ARBA00005120"/>
    </source>
</evidence>
<dbReference type="SMART" id="SM01130">
    <property type="entry name" value="DHDPS"/>
    <property type="match status" value="1"/>
</dbReference>
<evidence type="ECO:0000256" key="7">
    <source>
        <dbReference type="ARBA" id="ARBA00022915"/>
    </source>
</evidence>
<organism evidence="16 17">
    <name type="scientific">Alistipes indistinctus YIT 12060</name>
    <dbReference type="NCBI Taxonomy" id="742725"/>
    <lineage>
        <taxon>Bacteria</taxon>
        <taxon>Pseudomonadati</taxon>
        <taxon>Bacteroidota</taxon>
        <taxon>Bacteroidia</taxon>
        <taxon>Bacteroidales</taxon>
        <taxon>Rikenellaceae</taxon>
        <taxon>Alistipes</taxon>
    </lineage>
</organism>
<comment type="caution">
    <text evidence="16">The sequence shown here is derived from an EMBL/GenBank/DDBJ whole genome shotgun (WGS) entry which is preliminary data.</text>
</comment>
<dbReference type="OrthoDB" id="9782828at2"/>
<dbReference type="EC" id="4.3.3.7" evidence="4 12"/>
<dbReference type="PRINTS" id="PR00146">
    <property type="entry name" value="DHPICSNTHASE"/>
</dbReference>
<evidence type="ECO:0000313" key="16">
    <source>
        <dbReference type="EMBL" id="EHB91750.1"/>
    </source>
</evidence>
<evidence type="ECO:0000256" key="4">
    <source>
        <dbReference type="ARBA" id="ARBA00012086"/>
    </source>
</evidence>
<evidence type="ECO:0000256" key="14">
    <source>
        <dbReference type="PIRSR" id="PIRSR001365-1"/>
    </source>
</evidence>
<evidence type="ECO:0000256" key="9">
    <source>
        <dbReference type="ARBA" id="ARBA00023239"/>
    </source>
</evidence>
<comment type="caution">
    <text evidence="12">Was originally thought to be a dihydrodipicolinate synthase (DHDPS), catalyzing the condensation of (S)-aspartate-beta-semialdehyde [(S)-ASA] and pyruvate to dihydrodipicolinate (DHDP). However, it was shown in E.coli that the product of the enzymatic reaction is not dihydrodipicolinate but in fact (4S)-4-hydroxy-2,3,4,5-tetrahydro-(2S)-dipicolinic acid (HTPA), and that the consecutive dehydration reaction leading to DHDP is not spontaneous but catalyzed by DapB.</text>
</comment>
<feature type="site" description="Part of a proton relay during catalysis" evidence="12">
    <location>
        <position position="47"/>
    </location>
</feature>
<dbReference type="Proteomes" id="UP000006008">
    <property type="component" value="Unassembled WGS sequence"/>
</dbReference>
<dbReference type="GO" id="GO:0005829">
    <property type="term" value="C:cytosol"/>
    <property type="evidence" value="ECO:0007669"/>
    <property type="project" value="TreeGrafter"/>
</dbReference>
<dbReference type="PROSITE" id="PS00666">
    <property type="entry name" value="DHDPS_2"/>
    <property type="match status" value="1"/>
</dbReference>
<comment type="similarity">
    <text evidence="3 12 13">Belongs to the DapA family.</text>
</comment>
<evidence type="ECO:0000256" key="11">
    <source>
        <dbReference type="ARBA" id="ARBA00047836"/>
    </source>
</evidence>
<evidence type="ECO:0000256" key="1">
    <source>
        <dbReference type="ARBA" id="ARBA00003294"/>
    </source>
</evidence>
<proteinExistence type="inferred from homology"/>
<keyword evidence="9 12" id="KW-0456">Lyase</keyword>
<dbReference type="HAMAP" id="MF_00418">
    <property type="entry name" value="DapA"/>
    <property type="match status" value="1"/>
</dbReference>
<dbReference type="UniPathway" id="UPA00034">
    <property type="reaction ID" value="UER00017"/>
</dbReference>
<dbReference type="HOGENOM" id="CLU_049343_7_1_10"/>
<evidence type="ECO:0000313" key="17">
    <source>
        <dbReference type="Proteomes" id="UP000006008"/>
    </source>
</evidence>
<evidence type="ECO:0000256" key="12">
    <source>
        <dbReference type="HAMAP-Rule" id="MF_00418"/>
    </source>
</evidence>
<comment type="pathway">
    <text evidence="2 12">Amino-acid biosynthesis; L-lysine biosynthesis via DAP pathway; (S)-tetrahydrodipicolinate from L-aspartate: step 3/4.</text>
</comment>
<dbReference type="PANTHER" id="PTHR12128">
    <property type="entry name" value="DIHYDRODIPICOLINATE SYNTHASE"/>
    <property type="match status" value="1"/>
</dbReference>
<evidence type="ECO:0000256" key="8">
    <source>
        <dbReference type="ARBA" id="ARBA00023154"/>
    </source>
</evidence>
<dbReference type="PATRIC" id="fig|742725.3.peg.1893"/>
<evidence type="ECO:0000256" key="5">
    <source>
        <dbReference type="ARBA" id="ARBA00022490"/>
    </source>
</evidence>
<comment type="function">
    <text evidence="1 12">Catalyzes the condensation of (S)-aspartate-beta-semialdehyde [(S)-ASA] and pyruvate to 4-hydroxy-tetrahydrodipicolinate (HTPA).</text>
</comment>
<evidence type="ECO:0000256" key="6">
    <source>
        <dbReference type="ARBA" id="ARBA00022605"/>
    </source>
</evidence>
<dbReference type="Gene3D" id="3.20.20.70">
    <property type="entry name" value="Aldolase class I"/>
    <property type="match status" value="1"/>
</dbReference>
<dbReference type="InterPro" id="IPR020625">
    <property type="entry name" value="Schiff_base-form_aldolases_AS"/>
</dbReference>
<dbReference type="InterPro" id="IPR002220">
    <property type="entry name" value="DapA-like"/>
</dbReference>
<evidence type="ECO:0000256" key="13">
    <source>
        <dbReference type="PIRNR" id="PIRNR001365"/>
    </source>
</evidence>
<dbReference type="STRING" id="742725.HMPREF9450_01799"/>
<evidence type="ECO:0000256" key="15">
    <source>
        <dbReference type="PIRSR" id="PIRSR001365-2"/>
    </source>
</evidence>
<keyword evidence="10 12" id="KW-0704">Schiff base</keyword>
<feature type="site" description="Part of a proton relay during catalysis" evidence="12">
    <location>
        <position position="110"/>
    </location>
</feature>
<dbReference type="RefSeq" id="WP_009134605.1">
    <property type="nucleotide sequence ID" value="NZ_CP102250.1"/>
</dbReference>
<feature type="binding site" evidence="12 15">
    <location>
        <position position="48"/>
    </location>
    <ligand>
        <name>pyruvate</name>
        <dbReference type="ChEBI" id="CHEBI:15361"/>
    </ligand>
</feature>
<dbReference type="NCBIfam" id="TIGR00674">
    <property type="entry name" value="dapA"/>
    <property type="match status" value="1"/>
</dbReference>
<feature type="active site" description="Proton donor/acceptor" evidence="12 14">
    <location>
        <position position="136"/>
    </location>
</feature>
<dbReference type="InterPro" id="IPR013785">
    <property type="entry name" value="Aldolase_TIM"/>
</dbReference>
<feature type="active site" description="Schiff-base intermediate with substrate" evidence="12 14">
    <location>
        <position position="165"/>
    </location>
</feature>
<keyword evidence="8 12" id="KW-0457">Lysine biosynthesis</keyword>
<keyword evidence="17" id="KW-1185">Reference proteome</keyword>
<reference evidence="16 17" key="1">
    <citation type="submission" date="2011-08" db="EMBL/GenBank/DDBJ databases">
        <title>The Genome Sequence of Alistipes indistinctus YIT 12060.</title>
        <authorList>
            <consortium name="The Broad Institute Genome Sequencing Platform"/>
            <person name="Earl A."/>
            <person name="Ward D."/>
            <person name="Feldgarden M."/>
            <person name="Gevers D."/>
            <person name="Morotomi M."/>
            <person name="Young S.K."/>
            <person name="Zeng Q."/>
            <person name="Gargeya S."/>
            <person name="Fitzgerald M."/>
            <person name="Haas B."/>
            <person name="Abouelleil A."/>
            <person name="Alvarado L."/>
            <person name="Arachchi H.M."/>
            <person name="Berlin A."/>
            <person name="Brown A."/>
            <person name="Chapman S.B."/>
            <person name="Chen Z."/>
            <person name="Dunbar C."/>
            <person name="Freedman E."/>
            <person name="Gearin G."/>
            <person name="Gellesch M."/>
            <person name="Goldberg J."/>
            <person name="Griggs A."/>
            <person name="Gujja S."/>
            <person name="Heiman D."/>
            <person name="Howarth C."/>
            <person name="Larson L."/>
            <person name="Lui A."/>
            <person name="MacDonald P.J.P."/>
            <person name="Montmayeur A."/>
            <person name="Murphy C."/>
            <person name="Neiman D."/>
            <person name="Pearson M."/>
            <person name="Priest M."/>
            <person name="Roberts A."/>
            <person name="Saif S."/>
            <person name="Shea T."/>
            <person name="Shenoy N."/>
            <person name="Sisk P."/>
            <person name="Stolte C."/>
            <person name="Sykes S."/>
            <person name="Wortman J."/>
            <person name="Nusbaum C."/>
            <person name="Birren B."/>
        </authorList>
    </citation>
    <scope>NUCLEOTIDE SEQUENCE [LARGE SCALE GENOMIC DNA]</scope>
    <source>
        <strain evidence="16 17">YIT 12060</strain>
    </source>
</reference>
<dbReference type="GO" id="GO:0008840">
    <property type="term" value="F:4-hydroxy-tetrahydrodipicolinate synthase activity"/>
    <property type="evidence" value="ECO:0007669"/>
    <property type="project" value="UniProtKB-UniRule"/>
</dbReference>
<dbReference type="SUPFAM" id="SSF51569">
    <property type="entry name" value="Aldolase"/>
    <property type="match status" value="1"/>
</dbReference>
<keyword evidence="6 12" id="KW-0028">Amino-acid biosynthesis</keyword>
<dbReference type="GO" id="GO:0009089">
    <property type="term" value="P:lysine biosynthetic process via diaminopimelate"/>
    <property type="evidence" value="ECO:0007669"/>
    <property type="project" value="UniProtKB-UniRule"/>
</dbReference>
<sequence length="295" mass="31654">MKTNIKGVGVALITPFNDNGDVDFEALERLLDRVAAGGADYLVVLGTTAETPTLSAAEKEAVTKFIVSKNGGRMPVVIGIGGNCTAEVVDHIRHFDFTGIDAVLSVAPYYNKPSQEGIYQHYKAIAGVSPRPVVMYNIPGRTGVNMTAETTLRLARECKNIIAVKEASGNLSQMAYILRDRPEGFLVISGDDNLTLPLMAMGGDGVISVAVNAYPGKFCRMVHLLQQGDTAAAAGLHLEMMEATDALFAEGNPVGVKAALAYYGLIRNNLRLPLVRSSAVLNERLKELIGRYDLK</sequence>
<comment type="catalytic activity">
    <reaction evidence="11 12">
        <text>L-aspartate 4-semialdehyde + pyruvate = (2S,4S)-4-hydroxy-2,3,4,5-tetrahydrodipicolinate + H2O + H(+)</text>
        <dbReference type="Rhea" id="RHEA:34171"/>
        <dbReference type="ChEBI" id="CHEBI:15361"/>
        <dbReference type="ChEBI" id="CHEBI:15377"/>
        <dbReference type="ChEBI" id="CHEBI:15378"/>
        <dbReference type="ChEBI" id="CHEBI:67139"/>
        <dbReference type="ChEBI" id="CHEBI:537519"/>
        <dbReference type="EC" id="4.3.3.7"/>
    </reaction>
</comment>
<comment type="subunit">
    <text evidence="12">Homotetramer; dimer of dimers.</text>
</comment>
<dbReference type="EMBL" id="ADLD01000013">
    <property type="protein sequence ID" value="EHB91750.1"/>
    <property type="molecule type" value="Genomic_DNA"/>
</dbReference>
<dbReference type="PIRSF" id="PIRSF001365">
    <property type="entry name" value="DHDPS"/>
    <property type="match status" value="1"/>
</dbReference>
<protein>
    <recommendedName>
        <fullName evidence="4 12">4-hydroxy-tetrahydrodipicolinate synthase</fullName>
        <shortName evidence="12">HTPA synthase</shortName>
        <ecNumber evidence="4 12">4.3.3.7</ecNumber>
    </recommendedName>
</protein>
<dbReference type="InterPro" id="IPR005263">
    <property type="entry name" value="DapA"/>
</dbReference>
<name>G5HAY4_9BACT</name>
<dbReference type="eggNOG" id="COG0329">
    <property type="taxonomic scope" value="Bacteria"/>
</dbReference>
<dbReference type="GeneID" id="92815174"/>
<feature type="binding site" evidence="12 15">
    <location>
        <position position="207"/>
    </location>
    <ligand>
        <name>pyruvate</name>
        <dbReference type="ChEBI" id="CHEBI:15361"/>
    </ligand>
</feature>
<comment type="subcellular location">
    <subcellularLocation>
        <location evidence="12">Cytoplasm</location>
    </subcellularLocation>
</comment>
<dbReference type="AlphaFoldDB" id="G5HAY4"/>
<gene>
    <name evidence="12" type="primary">dapA</name>
    <name evidence="16" type="ORF">HMPREF9450_01799</name>
</gene>
<keyword evidence="7 12" id="KW-0220">Diaminopimelate biosynthesis</keyword>
<dbReference type="GO" id="GO:0019877">
    <property type="term" value="P:diaminopimelate biosynthetic process"/>
    <property type="evidence" value="ECO:0007669"/>
    <property type="project" value="UniProtKB-UniRule"/>
</dbReference>
<evidence type="ECO:0000256" key="3">
    <source>
        <dbReference type="ARBA" id="ARBA00007592"/>
    </source>
</evidence>